<dbReference type="EMBL" id="CABVMM010000016">
    <property type="protein sequence ID" value="VVV02238.1"/>
    <property type="molecule type" value="Genomic_DNA"/>
</dbReference>
<keyword evidence="2" id="KW-1185">Reference proteome</keyword>
<evidence type="ECO:0000313" key="2">
    <source>
        <dbReference type="Proteomes" id="UP000356253"/>
    </source>
</evidence>
<comment type="caution">
    <text evidence="1">The sequence shown here is derived from an EMBL/GenBank/DDBJ whole genome shotgun (WGS) entry which is preliminary data.</text>
</comment>
<reference evidence="1" key="1">
    <citation type="submission" date="2019-09" db="EMBL/GenBank/DDBJ databases">
        <authorList>
            <person name="Rodrigo-Torres L."/>
            <person name="Arahal R. D."/>
            <person name="Lucena T."/>
        </authorList>
    </citation>
    <scope>NUCLEOTIDE SEQUENCE</scope>
    <source>
        <strain evidence="1">ISS653</strain>
    </source>
</reference>
<proteinExistence type="predicted"/>
<dbReference type="Proteomes" id="UP000356253">
    <property type="component" value="Unassembled WGS sequence"/>
</dbReference>
<sequence length="186" mass="21989">MEITKDKTLFFDMDGTLIDTDFSNFLSYEKAIQSVIKTNEKLTYSPKRRLNRLNLRSKFPNISDCDYRKIVILKEEFYKENLHHTKLNKEVEEILLQYYKTNKCVLVTNCRKERAMLTLNYHNLTKKFCNLFFGNYSDNNKRINKYENAISIMGLSPHNIIVFENESQEIEYANKAGIVMSNILSI</sequence>
<protein>
    <submittedName>
        <fullName evidence="1">Phosphorylated carbohydrates phosphatase</fullName>
        <ecNumber evidence="1">3.1.3.-</ecNumber>
    </submittedName>
</protein>
<name>A0AC61YCV4_9FLAO</name>
<keyword evidence="1" id="KW-0378">Hydrolase</keyword>
<organism evidence="1 2">
    <name type="scientific">Mesonia oceanica</name>
    <dbReference type="NCBI Taxonomy" id="2687242"/>
    <lineage>
        <taxon>Bacteria</taxon>
        <taxon>Pseudomonadati</taxon>
        <taxon>Bacteroidota</taxon>
        <taxon>Flavobacteriia</taxon>
        <taxon>Flavobacteriales</taxon>
        <taxon>Flavobacteriaceae</taxon>
        <taxon>Mesonia</taxon>
    </lineage>
</organism>
<dbReference type="EC" id="3.1.3.-" evidence="1"/>
<accession>A0AC61YCV4</accession>
<evidence type="ECO:0000313" key="1">
    <source>
        <dbReference type="EMBL" id="VVV02238.1"/>
    </source>
</evidence>
<gene>
    <name evidence="1" type="ORF">FVB9532_03536</name>
</gene>